<sequence length="109" mass="11974">MTREDDELADRAERGTLRSKPGTARRGRTAAEHGRRLLMEATGAGTVEEATRRAIGRPSLTPGVEGSAPVLQARVTEELFEEVEKVASDRHVPKSVIVREALEQYLVSH</sequence>
<name>A0A1R1LCD0_9MICC</name>
<gene>
    <name evidence="3" type="ORF">BKD30_06420</name>
</gene>
<feature type="compositionally biased region" description="Basic and acidic residues" evidence="1">
    <location>
        <begin position="1"/>
        <end position="16"/>
    </location>
</feature>
<dbReference type="Proteomes" id="UP000187085">
    <property type="component" value="Unassembled WGS sequence"/>
</dbReference>
<accession>A0A1R1LCD0</accession>
<dbReference type="InterPro" id="IPR002145">
    <property type="entry name" value="CopG"/>
</dbReference>
<comment type="caution">
    <text evidence="3">The sequence shown here is derived from an EMBL/GenBank/DDBJ whole genome shotgun (WGS) entry which is preliminary data.</text>
</comment>
<dbReference type="AlphaFoldDB" id="A0A1R1LCD0"/>
<dbReference type="Pfam" id="PF01402">
    <property type="entry name" value="RHH_1"/>
    <property type="match status" value="1"/>
</dbReference>
<proteinExistence type="predicted"/>
<dbReference type="GO" id="GO:0006355">
    <property type="term" value="P:regulation of DNA-templated transcription"/>
    <property type="evidence" value="ECO:0007669"/>
    <property type="project" value="InterPro"/>
</dbReference>
<evidence type="ECO:0000313" key="3">
    <source>
        <dbReference type="EMBL" id="OMH25178.1"/>
    </source>
</evidence>
<evidence type="ECO:0000313" key="4">
    <source>
        <dbReference type="Proteomes" id="UP000187085"/>
    </source>
</evidence>
<protein>
    <recommendedName>
        <fullName evidence="2">Ribbon-helix-helix protein CopG domain-containing protein</fullName>
    </recommendedName>
</protein>
<organism evidence="3 4">
    <name type="scientific">Tersicoccus phoenicis</name>
    <dbReference type="NCBI Taxonomy" id="554083"/>
    <lineage>
        <taxon>Bacteria</taxon>
        <taxon>Bacillati</taxon>
        <taxon>Actinomycetota</taxon>
        <taxon>Actinomycetes</taxon>
        <taxon>Micrococcales</taxon>
        <taxon>Micrococcaceae</taxon>
        <taxon>Tersicoccus</taxon>
    </lineage>
</organism>
<reference evidence="3 4" key="1">
    <citation type="submission" date="2016-12" db="EMBL/GenBank/DDBJ databases">
        <title>Draft genome of Tersicoccus phoenicis 1P05MA.</title>
        <authorList>
            <person name="Nakajima Y."/>
            <person name="Yoshizawa S."/>
            <person name="Nakamura K."/>
            <person name="Ogura Y."/>
            <person name="Hayashi T."/>
            <person name="Kogure K."/>
        </authorList>
    </citation>
    <scope>NUCLEOTIDE SEQUENCE [LARGE SCALE GENOMIC DNA]</scope>
    <source>
        <strain evidence="3 4">1p05MA</strain>
    </source>
</reference>
<evidence type="ECO:0000256" key="1">
    <source>
        <dbReference type="SAM" id="MobiDB-lite"/>
    </source>
</evidence>
<evidence type="ECO:0000259" key="2">
    <source>
        <dbReference type="Pfam" id="PF01402"/>
    </source>
</evidence>
<dbReference type="STRING" id="554083.BKD30_06420"/>
<dbReference type="EMBL" id="MRDE01000035">
    <property type="protein sequence ID" value="OMH25178.1"/>
    <property type="molecule type" value="Genomic_DNA"/>
</dbReference>
<dbReference type="OrthoDB" id="5118955at2"/>
<feature type="region of interest" description="Disordered" evidence="1">
    <location>
        <begin position="1"/>
        <end position="32"/>
    </location>
</feature>
<keyword evidence="4" id="KW-1185">Reference proteome</keyword>
<feature type="domain" description="Ribbon-helix-helix protein CopG" evidence="2">
    <location>
        <begin position="71"/>
        <end position="106"/>
    </location>
</feature>
<dbReference type="RefSeq" id="WP_076703309.1">
    <property type="nucleotide sequence ID" value="NZ_MRDE01000035.1"/>
</dbReference>